<dbReference type="NCBIfam" id="TIGR03030">
    <property type="entry name" value="CelA"/>
    <property type="match status" value="1"/>
</dbReference>
<dbReference type="RefSeq" id="WP_084585298.1">
    <property type="nucleotide sequence ID" value="NZ_CP066075.1"/>
</dbReference>
<evidence type="ECO:0000256" key="10">
    <source>
        <dbReference type="ARBA" id="ARBA00048682"/>
    </source>
</evidence>
<evidence type="ECO:0000256" key="12">
    <source>
        <dbReference type="SAM" id="MobiDB-lite"/>
    </source>
</evidence>
<evidence type="ECO:0000313" key="16">
    <source>
        <dbReference type="Proteomes" id="UP000595610"/>
    </source>
</evidence>
<sequence length="888" mass="99638">MSAPTNGLGGDRQPGPGNARREARGDEHAQERSEAFSAVPGQASNNAPATTQTRRQRIIDWLARSLGVPARRTPLDWFVRLFFQPPLPGKADYARRWIRTAVLHLALQWGVLEPHRLRAWLWRAFVRAPRVPEHSGAAQVRAVLDWIDRWLVPLLLRWRALCRRVDAMLPRLPWQRWGARLESGTQRIGHIRWLLPLIVLAGAGLWTMIGTSPLSSDGQFEFFAVLVAVALVLRRFPGRMPVLILTTLALLAMVRYVWWRITQTLSFQTPGEAILGYLLFGAEAYTWVILLLGFVQTAWPLNRAVAELPADTASWPSVDIYIPTYNEPLSVVRPTVFAAQGIDWPADKLRVYLLDDGHREEFRRFAQDSGIGYLTRDDNLHAKAGNINRALAKTHGEYIAIFDCDHVPTRSFLQTTMGTFLRDVRCAMVQTPHHFFSPDPFERNLGTFRRVPNEGNLFYGLVQSGNDLWNASFFCGSCAVIKRTALEEVGGVAVETVTEDAHTALKLHRRGYTTAYLPTVQAAGLATESLASHIKQRTRWARGMAQIFRIDNPFLGRGLSFFQRLCYGNAMLHFFYGVPRLIFLTMPMAYLFFQMYFINASATTIAGFVLPYIVLANIANSRMQGKFRHSFWAEVYESVLAWYIALPTTIAFFSPKHGKFNVTDKGGRIDEGYFDWAVSKPYLVLLGLNVCALAAGAYRLMFGQGDETATILMNVFWTLYNLVMLGAAASVAREAKQVRVTHRIAMRAAATLLLADGTTVACTTSDYSTGGLGLEVDPALRLAPGDSLGVCLSRGDRQFHFPVHVSRFVGKNLGVRFDGLTLDQERQMVQCTFGRADAWLDWDAQTIEDTPLRGLKDVLTMGIEGYSRLLTGVLRACQSLLALDRTRY</sequence>
<evidence type="ECO:0000313" key="15">
    <source>
        <dbReference type="EMBL" id="QQC65048.1"/>
    </source>
</evidence>
<evidence type="ECO:0000259" key="14">
    <source>
        <dbReference type="Pfam" id="PF07238"/>
    </source>
</evidence>
<evidence type="ECO:0000256" key="2">
    <source>
        <dbReference type="ARBA" id="ARBA00022475"/>
    </source>
</evidence>
<comment type="pathway">
    <text evidence="11">Glycan metabolism; bacterial cellulose biosynthesis.</text>
</comment>
<reference evidence="15 16" key="1">
    <citation type="submission" date="2020-12" db="EMBL/GenBank/DDBJ databases">
        <title>FDA dAtabase for Regulatory Grade micrObial Sequences (FDA-ARGOS): Supporting development and validation of Infectious Disease Dx tests.</title>
        <authorList>
            <person name="Nelson B."/>
            <person name="Plummer A."/>
            <person name="Tallon L."/>
            <person name="Sadzewicz L."/>
            <person name="Zhao X."/>
            <person name="Boylan J."/>
            <person name="Ott S."/>
            <person name="Bowen H."/>
            <person name="Vavikolanu K."/>
            <person name="Mehta A."/>
            <person name="Aluvathingal J."/>
            <person name="Nadendla S."/>
            <person name="Myers T."/>
            <person name="Yan Y."/>
            <person name="Sichtig H."/>
        </authorList>
    </citation>
    <scope>NUCLEOTIDE SEQUENCE [LARGE SCALE GENOMIC DNA]</scope>
    <source>
        <strain evidence="15 16">FDAARGOS_1049</strain>
    </source>
</reference>
<dbReference type="Proteomes" id="UP000595610">
    <property type="component" value="Chromosome 1"/>
</dbReference>
<name>A0A7T4N4E9_9BURK</name>
<feature type="transmembrane region" description="Helical" evidence="11">
    <location>
        <begin position="712"/>
        <end position="732"/>
    </location>
</feature>
<feature type="transmembrane region" description="Helical" evidence="11">
    <location>
        <begin position="193"/>
        <end position="214"/>
    </location>
</feature>
<dbReference type="UniPathway" id="UPA00694"/>
<feature type="transmembrane region" description="Helical" evidence="11">
    <location>
        <begin position="631"/>
        <end position="653"/>
    </location>
</feature>
<feature type="domain" description="Glycosyltransferase 2-like" evidence="13">
    <location>
        <begin position="320"/>
        <end position="489"/>
    </location>
</feature>
<dbReference type="PANTHER" id="PTHR43867">
    <property type="entry name" value="CELLULOSE SYNTHASE CATALYTIC SUBUNIT A [UDP-FORMING]"/>
    <property type="match status" value="1"/>
</dbReference>
<feature type="transmembrane region" description="Helical" evidence="11">
    <location>
        <begin position="273"/>
        <end position="295"/>
    </location>
</feature>
<comment type="function">
    <text evidence="11">Catalytic subunit of cellulose synthase. It polymerizes uridine 5'-diphosphate glucose to cellulose.</text>
</comment>
<evidence type="ECO:0000256" key="5">
    <source>
        <dbReference type="ARBA" id="ARBA00022679"/>
    </source>
</evidence>
<evidence type="ECO:0000259" key="13">
    <source>
        <dbReference type="Pfam" id="PF00535"/>
    </source>
</evidence>
<feature type="transmembrane region" description="Helical" evidence="11">
    <location>
        <begin position="596"/>
        <end position="619"/>
    </location>
</feature>
<feature type="domain" description="PilZ" evidence="14">
    <location>
        <begin position="737"/>
        <end position="834"/>
    </location>
</feature>
<dbReference type="SUPFAM" id="SSF141371">
    <property type="entry name" value="PilZ domain-like"/>
    <property type="match status" value="1"/>
</dbReference>
<dbReference type="EMBL" id="CP066075">
    <property type="protein sequence ID" value="QQC65048.1"/>
    <property type="molecule type" value="Genomic_DNA"/>
</dbReference>
<evidence type="ECO:0000256" key="4">
    <source>
        <dbReference type="ARBA" id="ARBA00022676"/>
    </source>
</evidence>
<dbReference type="CDD" id="cd06421">
    <property type="entry name" value="CESA_CelA_like"/>
    <property type="match status" value="1"/>
</dbReference>
<keyword evidence="8 11" id="KW-1133">Transmembrane helix</keyword>
<evidence type="ECO:0000256" key="3">
    <source>
        <dbReference type="ARBA" id="ARBA00022519"/>
    </source>
</evidence>
<dbReference type="InterPro" id="IPR009875">
    <property type="entry name" value="PilZ_domain"/>
</dbReference>
<dbReference type="EC" id="2.4.1.12" evidence="11"/>
<feature type="compositionally biased region" description="Polar residues" evidence="12">
    <location>
        <begin position="42"/>
        <end position="52"/>
    </location>
</feature>
<dbReference type="GO" id="GO:0030244">
    <property type="term" value="P:cellulose biosynthetic process"/>
    <property type="evidence" value="ECO:0007669"/>
    <property type="project" value="UniProtKB-KW"/>
</dbReference>
<feature type="region of interest" description="Disordered" evidence="12">
    <location>
        <begin position="1"/>
        <end position="52"/>
    </location>
</feature>
<dbReference type="GO" id="GO:0005886">
    <property type="term" value="C:plasma membrane"/>
    <property type="evidence" value="ECO:0007669"/>
    <property type="project" value="UniProtKB-SubCell"/>
</dbReference>
<feature type="transmembrane region" description="Helical" evidence="11">
    <location>
        <begin position="220"/>
        <end position="236"/>
    </location>
</feature>
<feature type="transmembrane region" description="Helical" evidence="11">
    <location>
        <begin position="682"/>
        <end position="700"/>
    </location>
</feature>
<dbReference type="Gene3D" id="3.90.550.10">
    <property type="entry name" value="Spore Coat Polysaccharide Biosynthesis Protein SpsA, Chain A"/>
    <property type="match status" value="1"/>
</dbReference>
<dbReference type="InterPro" id="IPR003919">
    <property type="entry name" value="Cell_synth_A"/>
</dbReference>
<keyword evidence="16" id="KW-1185">Reference proteome</keyword>
<dbReference type="Pfam" id="PF00535">
    <property type="entry name" value="Glycos_transf_2"/>
    <property type="match status" value="1"/>
</dbReference>
<dbReference type="InterPro" id="IPR029044">
    <property type="entry name" value="Nucleotide-diphossugar_trans"/>
</dbReference>
<keyword evidence="5 11" id="KW-0808">Transferase</keyword>
<evidence type="ECO:0000256" key="8">
    <source>
        <dbReference type="ARBA" id="ARBA00022989"/>
    </source>
</evidence>
<proteinExistence type="predicted"/>
<dbReference type="InterPro" id="IPR050321">
    <property type="entry name" value="Glycosyltr_2/OpgH_subfam"/>
</dbReference>
<dbReference type="AlphaFoldDB" id="A0A7T4N4E9"/>
<keyword evidence="2 11" id="KW-1003">Cell membrane</keyword>
<gene>
    <name evidence="15" type="primary">bcsA</name>
    <name evidence="15" type="ORF">I6I06_06150</name>
</gene>
<comment type="cofactor">
    <cofactor evidence="11">
        <name>Mg(2+)</name>
        <dbReference type="ChEBI" id="CHEBI:18420"/>
    </cofactor>
</comment>
<comment type="subcellular location">
    <subcellularLocation>
        <location evidence="1">Cell inner membrane</location>
        <topology evidence="1">Multi-pass membrane protein</topology>
    </subcellularLocation>
</comment>
<dbReference type="Pfam" id="PF07238">
    <property type="entry name" value="PilZ"/>
    <property type="match status" value="1"/>
</dbReference>
<feature type="compositionally biased region" description="Basic and acidic residues" evidence="12">
    <location>
        <begin position="19"/>
        <end position="34"/>
    </location>
</feature>
<protein>
    <recommendedName>
        <fullName evidence="11">Cellulose synthase catalytic subunit [UDP-forming]</fullName>
        <ecNumber evidence="11">2.4.1.12</ecNumber>
    </recommendedName>
</protein>
<keyword evidence="9 11" id="KW-0472">Membrane</keyword>
<dbReference type="GO" id="GO:0016760">
    <property type="term" value="F:cellulose synthase (UDP-forming) activity"/>
    <property type="evidence" value="ECO:0007669"/>
    <property type="project" value="UniProtKB-EC"/>
</dbReference>
<feature type="transmembrane region" description="Helical" evidence="11">
    <location>
        <begin position="243"/>
        <end position="261"/>
    </location>
</feature>
<keyword evidence="3 11" id="KW-0997">Cell inner membrane</keyword>
<comment type="catalytic activity">
    <reaction evidence="10 11">
        <text>[(1-&gt;4)-beta-D-glucosyl](n) + UDP-alpha-D-glucose = [(1-&gt;4)-beta-D-glucosyl](n+1) + UDP + H(+)</text>
        <dbReference type="Rhea" id="RHEA:19929"/>
        <dbReference type="Rhea" id="RHEA-COMP:10033"/>
        <dbReference type="Rhea" id="RHEA-COMP:10034"/>
        <dbReference type="ChEBI" id="CHEBI:15378"/>
        <dbReference type="ChEBI" id="CHEBI:18246"/>
        <dbReference type="ChEBI" id="CHEBI:58223"/>
        <dbReference type="ChEBI" id="CHEBI:58885"/>
        <dbReference type="EC" id="2.4.1.12"/>
    </reaction>
</comment>
<dbReference type="InterPro" id="IPR001173">
    <property type="entry name" value="Glyco_trans_2-like"/>
</dbReference>
<dbReference type="GO" id="GO:0035438">
    <property type="term" value="F:cyclic-di-GMP binding"/>
    <property type="evidence" value="ECO:0007669"/>
    <property type="project" value="InterPro"/>
</dbReference>
<keyword evidence="7 11" id="KW-0135">Cellulose biosynthesis</keyword>
<dbReference type="SUPFAM" id="SSF53448">
    <property type="entry name" value="Nucleotide-diphospho-sugar transferases"/>
    <property type="match status" value="1"/>
</dbReference>
<dbReference type="Gene3D" id="2.40.10.220">
    <property type="entry name" value="predicted glycosyltransferase like domains"/>
    <property type="match status" value="1"/>
</dbReference>
<accession>A0A7T4N4E9</accession>
<dbReference type="GO" id="GO:0006011">
    <property type="term" value="P:UDP-alpha-D-glucose metabolic process"/>
    <property type="evidence" value="ECO:0007669"/>
    <property type="project" value="InterPro"/>
</dbReference>
<dbReference type="PRINTS" id="PR01439">
    <property type="entry name" value="CELLSNTHASEA"/>
</dbReference>
<organism evidence="15 16">
    <name type="scientific">Paraburkholderia ginsengisoli</name>
    <dbReference type="NCBI Taxonomy" id="311231"/>
    <lineage>
        <taxon>Bacteria</taxon>
        <taxon>Pseudomonadati</taxon>
        <taxon>Pseudomonadota</taxon>
        <taxon>Betaproteobacteria</taxon>
        <taxon>Burkholderiales</taxon>
        <taxon>Burkholderiaceae</taxon>
        <taxon>Paraburkholderia</taxon>
    </lineage>
</organism>
<keyword evidence="4 11" id="KW-0328">Glycosyltransferase</keyword>
<evidence type="ECO:0000256" key="6">
    <source>
        <dbReference type="ARBA" id="ARBA00022692"/>
    </source>
</evidence>
<evidence type="ECO:0000256" key="1">
    <source>
        <dbReference type="ARBA" id="ARBA00004429"/>
    </source>
</evidence>
<dbReference type="NCBIfam" id="NF008558">
    <property type="entry name" value="PRK11498.1"/>
    <property type="match status" value="1"/>
</dbReference>
<keyword evidence="6 11" id="KW-0812">Transmembrane</keyword>
<dbReference type="KEGG" id="pgis:I6I06_06150"/>
<evidence type="ECO:0000256" key="11">
    <source>
        <dbReference type="RuleBase" id="RU365020"/>
    </source>
</evidence>
<keyword evidence="11" id="KW-0973">c-di-GMP</keyword>
<evidence type="ECO:0000256" key="9">
    <source>
        <dbReference type="ARBA" id="ARBA00023136"/>
    </source>
</evidence>
<dbReference type="PANTHER" id="PTHR43867:SF2">
    <property type="entry name" value="CELLULOSE SYNTHASE CATALYTIC SUBUNIT A [UDP-FORMING]"/>
    <property type="match status" value="1"/>
</dbReference>
<evidence type="ECO:0000256" key="7">
    <source>
        <dbReference type="ARBA" id="ARBA00022916"/>
    </source>
</evidence>
<feature type="transmembrane region" description="Helical" evidence="11">
    <location>
        <begin position="570"/>
        <end position="590"/>
    </location>
</feature>